<feature type="region of interest" description="Disordered" evidence="1">
    <location>
        <begin position="421"/>
        <end position="512"/>
    </location>
</feature>
<comment type="caution">
    <text evidence="3">The sequence shown here is derived from an EMBL/GenBank/DDBJ whole genome shotgun (WGS) entry which is preliminary data.</text>
</comment>
<feature type="transmembrane region" description="Helical" evidence="2">
    <location>
        <begin position="374"/>
        <end position="401"/>
    </location>
</feature>
<feature type="compositionally biased region" description="Acidic residues" evidence="1">
    <location>
        <begin position="458"/>
        <end position="473"/>
    </location>
</feature>
<feature type="compositionally biased region" description="Gly residues" evidence="1">
    <location>
        <begin position="431"/>
        <end position="442"/>
    </location>
</feature>
<name>A0A1E5WBA5_9POAL</name>
<evidence type="ECO:0000256" key="1">
    <source>
        <dbReference type="SAM" id="MobiDB-lite"/>
    </source>
</evidence>
<feature type="transmembrane region" description="Helical" evidence="2">
    <location>
        <begin position="138"/>
        <end position="162"/>
    </location>
</feature>
<keyword evidence="4" id="KW-1185">Reference proteome</keyword>
<feature type="compositionally biased region" description="Basic and acidic residues" evidence="1">
    <location>
        <begin position="477"/>
        <end position="497"/>
    </location>
</feature>
<dbReference type="EMBL" id="LWDX02014672">
    <property type="protein sequence ID" value="OEL34662.1"/>
    <property type="molecule type" value="Genomic_DNA"/>
</dbReference>
<protein>
    <submittedName>
        <fullName evidence="3">Uncharacterized protein</fullName>
    </submittedName>
</protein>
<accession>A0A1E5WBA5</accession>
<dbReference type="OrthoDB" id="692168at2759"/>
<keyword evidence="2" id="KW-0812">Transmembrane</keyword>
<dbReference type="Proteomes" id="UP000095767">
    <property type="component" value="Unassembled WGS sequence"/>
</dbReference>
<evidence type="ECO:0000256" key="2">
    <source>
        <dbReference type="SAM" id="Phobius"/>
    </source>
</evidence>
<feature type="transmembrane region" description="Helical" evidence="2">
    <location>
        <begin position="236"/>
        <end position="254"/>
    </location>
</feature>
<keyword evidence="2" id="KW-0472">Membrane</keyword>
<dbReference type="STRING" id="888268.A0A1E5WBA5"/>
<proteinExistence type="predicted"/>
<feature type="transmembrane region" description="Helical" evidence="2">
    <location>
        <begin position="297"/>
        <end position="319"/>
    </location>
</feature>
<dbReference type="AlphaFoldDB" id="A0A1E5WBA5"/>
<evidence type="ECO:0000313" key="4">
    <source>
        <dbReference type="Proteomes" id="UP000095767"/>
    </source>
</evidence>
<feature type="transmembrane region" description="Helical" evidence="2">
    <location>
        <begin position="32"/>
        <end position="60"/>
    </location>
</feature>
<reference evidence="3 4" key="1">
    <citation type="submission" date="2016-09" db="EMBL/GenBank/DDBJ databases">
        <title>The draft genome of Dichanthelium oligosanthes: A C3 panicoid grass species.</title>
        <authorList>
            <person name="Studer A.J."/>
            <person name="Schnable J.C."/>
            <person name="Brutnell T.P."/>
        </authorList>
    </citation>
    <scope>NUCLEOTIDE SEQUENCE [LARGE SCALE GENOMIC DNA]</scope>
    <source>
        <strain evidence="4">cv. Kellogg 1175</strain>
        <tissue evidence="3">Leaf</tissue>
    </source>
</reference>
<evidence type="ECO:0000313" key="3">
    <source>
        <dbReference type="EMBL" id="OEL34662.1"/>
    </source>
</evidence>
<gene>
    <name evidence="3" type="ORF">BAE44_0004319</name>
</gene>
<keyword evidence="2" id="KW-1133">Transmembrane helix</keyword>
<sequence>MAVDAVTATHGADGGVATAVPVPASATLVPTSAIVCVAVSACASTLLAYYATLAVSLACFARAVWPDRVDAVHAYARRKALLAREDLEADLRRLRDAARSHPAAAGVYDGAEECARRARAAVAGFAERARRRAEAKWGAAWVVLCLLGRVIRLAATVLLGAACEEARAQAPAVLGYLRGVVHAIRSPASCKRGEEGKEEEEAAAGLELKDVVFLVAIGFYLLFSMELILRFNTSSELQFCTACLVAMCGLATLIDDWIDPPDDADDKADTTSDAADTAQLEGVDAAKELELEVRESWQFMCVLIVIAFCVEAFLLDVMLGPQPIALALLALCNFKVLDVGQQVQLTPDDGEGTKGSAEGVDAAVDKWRRGAMAVFAASSVKVFVIYLVLDFYLAALSFLWLCVMADLLLAEEDSFFEWDVSGDDEDRKEGAGLGEDVTGGGDEGADEARAEDSNTSSSEDEEEGSSGEHDEDGGNALEEHCDSSEEHEHLNEQRQEEPGYGSGGSMDDGWDLVEVDPEMPIKDNCGAHRKSSRLFPWK</sequence>
<feature type="transmembrane region" description="Helical" evidence="2">
    <location>
        <begin position="211"/>
        <end position="229"/>
    </location>
</feature>
<organism evidence="3 4">
    <name type="scientific">Dichanthelium oligosanthes</name>
    <dbReference type="NCBI Taxonomy" id="888268"/>
    <lineage>
        <taxon>Eukaryota</taxon>
        <taxon>Viridiplantae</taxon>
        <taxon>Streptophyta</taxon>
        <taxon>Embryophyta</taxon>
        <taxon>Tracheophyta</taxon>
        <taxon>Spermatophyta</taxon>
        <taxon>Magnoliopsida</taxon>
        <taxon>Liliopsida</taxon>
        <taxon>Poales</taxon>
        <taxon>Poaceae</taxon>
        <taxon>PACMAD clade</taxon>
        <taxon>Panicoideae</taxon>
        <taxon>Panicodae</taxon>
        <taxon>Paniceae</taxon>
        <taxon>Dichantheliinae</taxon>
        <taxon>Dichanthelium</taxon>
    </lineage>
</organism>